<sequence>MNKNFQKDWTVLIYINGNNDIEPEIRQAMLAIKNADINENANVLVQISREEWNLVKIIRPLDNLPESDDKWVGVRRYYIKGRECILIEDLKKINMADPMCLYDFIKWGIKNYSAKNYMLIIGGHGCVLKGALADYSQDNPYMMGIPEINIAIDKACKEVNSKIDILVIDMCYFNLLEIIYEFGKDKDHSVKSILTYIGEGPIQGLPYEKMINLLEENDTEDTIKKIIDNLNYNLVAFQVDNTKFEKIKSLFNELAHCYLDNKKEELKSYELLSYLDVNQPWYSVIKDIKDSMNSIVIYSKKINNNLGLINIMTYLPSDSNQLYSYYKLSFTSDNKWAYLISDKKTIDNINLELKPIKISYQAVCELISIMNPLLSTDDKELILNNLINYKNWKLK</sequence>
<dbReference type="Proteomes" id="UP001222800">
    <property type="component" value="Chromosome"/>
</dbReference>
<protein>
    <submittedName>
        <fullName evidence="1">Clostripain-related cysteine peptidase</fullName>
    </submittedName>
</protein>
<name>A0ABY8EEN9_9FIRM</name>
<dbReference type="PANTHER" id="PTHR37835:SF1">
    <property type="entry name" value="ALPHA-CLOSTRIPAIN"/>
    <property type="match status" value="1"/>
</dbReference>
<accession>A0ABY8EEN9</accession>
<dbReference type="Gene3D" id="3.40.50.11970">
    <property type="match status" value="1"/>
</dbReference>
<dbReference type="Pfam" id="PF03415">
    <property type="entry name" value="Peptidase_C11"/>
    <property type="match status" value="1"/>
</dbReference>
<reference evidence="1 2" key="1">
    <citation type="submission" date="2023-03" db="EMBL/GenBank/DDBJ databases">
        <title>Complete genome sequence of Tepidibacter sp. SWIR-1, isolated from a deep-sea hydrothermal vent.</title>
        <authorList>
            <person name="Li X."/>
        </authorList>
    </citation>
    <scope>NUCLEOTIDE SEQUENCE [LARGE SCALE GENOMIC DNA]</scope>
    <source>
        <strain evidence="1 2">SWIR-1</strain>
    </source>
</reference>
<dbReference type="InterPro" id="IPR005077">
    <property type="entry name" value="Peptidase_C11"/>
</dbReference>
<evidence type="ECO:0000313" key="1">
    <source>
        <dbReference type="EMBL" id="WFD11407.1"/>
    </source>
</evidence>
<gene>
    <name evidence="1" type="ORF">P4S50_04840</name>
</gene>
<proteinExistence type="predicted"/>
<dbReference type="EMBL" id="CP120733">
    <property type="protein sequence ID" value="WFD11407.1"/>
    <property type="molecule type" value="Genomic_DNA"/>
</dbReference>
<organism evidence="1 2">
    <name type="scientific">Tepidibacter hydrothermalis</name>
    <dbReference type="NCBI Taxonomy" id="3036126"/>
    <lineage>
        <taxon>Bacteria</taxon>
        <taxon>Bacillati</taxon>
        <taxon>Bacillota</taxon>
        <taxon>Clostridia</taxon>
        <taxon>Peptostreptococcales</taxon>
        <taxon>Peptostreptococcaceae</taxon>
        <taxon>Tepidibacter</taxon>
    </lineage>
</organism>
<keyword evidence="2" id="KW-1185">Reference proteome</keyword>
<dbReference type="RefSeq" id="WP_277733450.1">
    <property type="nucleotide sequence ID" value="NZ_CP120733.1"/>
</dbReference>
<dbReference type="PANTHER" id="PTHR37835">
    <property type="entry name" value="ALPHA-CLOSTRIPAIN"/>
    <property type="match status" value="1"/>
</dbReference>
<evidence type="ECO:0000313" key="2">
    <source>
        <dbReference type="Proteomes" id="UP001222800"/>
    </source>
</evidence>